<dbReference type="SMART" id="SM00386">
    <property type="entry name" value="HAT"/>
    <property type="match status" value="2"/>
</dbReference>
<dbReference type="STRING" id="49390.A0A068U766"/>
<dbReference type="Proteomes" id="UP000295252">
    <property type="component" value="Chromosome XI"/>
</dbReference>
<evidence type="ECO:0000256" key="5">
    <source>
        <dbReference type="ARBA" id="ARBA00023187"/>
    </source>
</evidence>
<dbReference type="GO" id="GO:0071007">
    <property type="term" value="C:U2-type catalytic step 2 spliceosome"/>
    <property type="evidence" value="ECO:0007669"/>
    <property type="project" value="TreeGrafter"/>
</dbReference>
<dbReference type="PhylomeDB" id="A0A068U766"/>
<name>A0A068U766_COFCA</name>
<comment type="similarity">
    <text evidence="2">Belongs to the crooked-neck family.</text>
</comment>
<dbReference type="Pfam" id="PF02184">
    <property type="entry name" value="HAT"/>
    <property type="match status" value="1"/>
</dbReference>
<comment type="subcellular location">
    <subcellularLocation>
        <location evidence="1">Nucleus</location>
    </subcellularLocation>
</comment>
<dbReference type="InterPro" id="IPR003107">
    <property type="entry name" value="HAT"/>
</dbReference>
<keyword evidence="4" id="KW-0677">Repeat</keyword>
<keyword evidence="8" id="KW-1185">Reference proteome</keyword>
<evidence type="ECO:0000313" key="7">
    <source>
        <dbReference type="EMBL" id="CDP04132.1"/>
    </source>
</evidence>
<keyword evidence="6" id="KW-0539">Nucleus</keyword>
<dbReference type="PANTHER" id="PTHR11246">
    <property type="entry name" value="PRE-MRNA SPLICING FACTOR"/>
    <property type="match status" value="1"/>
</dbReference>
<reference evidence="8" key="1">
    <citation type="journal article" date="2014" name="Science">
        <title>The coffee genome provides insight into the convergent evolution of caffeine biosynthesis.</title>
        <authorList>
            <person name="Denoeud F."/>
            <person name="Carretero-Paulet L."/>
            <person name="Dereeper A."/>
            <person name="Droc G."/>
            <person name="Guyot R."/>
            <person name="Pietrella M."/>
            <person name="Zheng C."/>
            <person name="Alberti A."/>
            <person name="Anthony F."/>
            <person name="Aprea G."/>
            <person name="Aury J.M."/>
            <person name="Bento P."/>
            <person name="Bernard M."/>
            <person name="Bocs S."/>
            <person name="Campa C."/>
            <person name="Cenci A."/>
            <person name="Combes M.C."/>
            <person name="Crouzillat D."/>
            <person name="Da Silva C."/>
            <person name="Daddiego L."/>
            <person name="De Bellis F."/>
            <person name="Dussert S."/>
            <person name="Garsmeur O."/>
            <person name="Gayraud T."/>
            <person name="Guignon V."/>
            <person name="Jahn K."/>
            <person name="Jamilloux V."/>
            <person name="Joet T."/>
            <person name="Labadie K."/>
            <person name="Lan T."/>
            <person name="Leclercq J."/>
            <person name="Lepelley M."/>
            <person name="Leroy T."/>
            <person name="Li L.T."/>
            <person name="Librado P."/>
            <person name="Lopez L."/>
            <person name="Munoz A."/>
            <person name="Noel B."/>
            <person name="Pallavicini A."/>
            <person name="Perrotta G."/>
            <person name="Poncet V."/>
            <person name="Pot D."/>
            <person name="Priyono X."/>
            <person name="Rigoreau M."/>
            <person name="Rouard M."/>
            <person name="Rozas J."/>
            <person name="Tranchant-Dubreuil C."/>
            <person name="VanBuren R."/>
            <person name="Zhang Q."/>
            <person name="Andrade A.C."/>
            <person name="Argout X."/>
            <person name="Bertrand B."/>
            <person name="de Kochko A."/>
            <person name="Graziosi G."/>
            <person name="Henry R.J."/>
            <person name="Jayarama X."/>
            <person name="Ming R."/>
            <person name="Nagai C."/>
            <person name="Rounsley S."/>
            <person name="Sankoff D."/>
            <person name="Giuliano G."/>
            <person name="Albert V.A."/>
            <person name="Wincker P."/>
            <person name="Lashermes P."/>
        </authorList>
    </citation>
    <scope>NUCLEOTIDE SEQUENCE [LARGE SCALE GENOMIC DNA]</scope>
    <source>
        <strain evidence="8">cv. DH200-94</strain>
    </source>
</reference>
<dbReference type="InterPro" id="IPR011990">
    <property type="entry name" value="TPR-like_helical_dom_sf"/>
</dbReference>
<dbReference type="InParanoid" id="A0A068U766"/>
<evidence type="ECO:0000256" key="6">
    <source>
        <dbReference type="ARBA" id="ARBA00023242"/>
    </source>
</evidence>
<dbReference type="AlphaFoldDB" id="A0A068U766"/>
<gene>
    <name evidence="7" type="ORF">GSCOC_T00017437001</name>
</gene>
<keyword evidence="3" id="KW-0507">mRNA processing</keyword>
<keyword evidence="5" id="KW-0508">mRNA splicing</keyword>
<proteinExistence type="inferred from homology"/>
<dbReference type="Gramene" id="CDP04132">
    <property type="protein sequence ID" value="CDP04132"/>
    <property type="gene ID" value="GSCOC_T00017437001"/>
</dbReference>
<protein>
    <recommendedName>
        <fullName evidence="9">Suppressor of forked domain-containing protein</fullName>
    </recommendedName>
</protein>
<dbReference type="PANTHER" id="PTHR11246:SF3">
    <property type="entry name" value="CROOKED NECK-LIKE PROTEIN 1"/>
    <property type="match status" value="1"/>
</dbReference>
<dbReference type="SUPFAM" id="SSF48452">
    <property type="entry name" value="TPR-like"/>
    <property type="match status" value="1"/>
</dbReference>
<evidence type="ECO:0000256" key="1">
    <source>
        <dbReference type="ARBA" id="ARBA00004123"/>
    </source>
</evidence>
<dbReference type="GO" id="GO:0071014">
    <property type="term" value="C:post-mRNA release spliceosomal complex"/>
    <property type="evidence" value="ECO:0007669"/>
    <property type="project" value="TreeGrafter"/>
</dbReference>
<evidence type="ECO:0000256" key="3">
    <source>
        <dbReference type="ARBA" id="ARBA00022664"/>
    </source>
</evidence>
<evidence type="ECO:0000256" key="2">
    <source>
        <dbReference type="ARBA" id="ARBA00008644"/>
    </source>
</evidence>
<organism evidence="7 8">
    <name type="scientific">Coffea canephora</name>
    <name type="common">Robusta coffee</name>
    <dbReference type="NCBI Taxonomy" id="49390"/>
    <lineage>
        <taxon>Eukaryota</taxon>
        <taxon>Viridiplantae</taxon>
        <taxon>Streptophyta</taxon>
        <taxon>Embryophyta</taxon>
        <taxon>Tracheophyta</taxon>
        <taxon>Spermatophyta</taxon>
        <taxon>Magnoliopsida</taxon>
        <taxon>eudicotyledons</taxon>
        <taxon>Gunneridae</taxon>
        <taxon>Pentapetalae</taxon>
        <taxon>asterids</taxon>
        <taxon>lamiids</taxon>
        <taxon>Gentianales</taxon>
        <taxon>Rubiaceae</taxon>
        <taxon>Ixoroideae</taxon>
        <taxon>Gardenieae complex</taxon>
        <taxon>Bertiereae - Coffeeae clade</taxon>
        <taxon>Coffeeae</taxon>
        <taxon>Coffea</taxon>
    </lineage>
</organism>
<dbReference type="Gene3D" id="1.25.40.10">
    <property type="entry name" value="Tetratricopeptide repeat domain"/>
    <property type="match status" value="1"/>
</dbReference>
<evidence type="ECO:0000313" key="8">
    <source>
        <dbReference type="Proteomes" id="UP000295252"/>
    </source>
</evidence>
<accession>A0A068U766</accession>
<evidence type="ECO:0008006" key="9">
    <source>
        <dbReference type="Google" id="ProtNLM"/>
    </source>
</evidence>
<sequence>MNSCLPLDKLPPSNFAGNLENSINPISASISRGRWNTSLWINYARWEESQQDFNRARSQTERVLEAHYRDQSTLLKYAEFEMRNGFINHARNMEEMVLMGWQSDLQGWLPYIMRFELRYNEVERARVIFERFVKCHPKATSWIKFAEFEVKNGEISWARNYFERAVDKSRKIRMWRGKGVYISLRLIMLPKGGPRSCVGSLLLLRKLYGDKEWIEDGVVGKRRFEYEDEVRKNYLNYNAGFDYMRLEAWFEDSAETETTRPSRHRLDLNIKYFKNSRFVETATDMPRPIELERFMSKQLPLRHIETEDGPMVQQCMRNTLTIYLFPEETQCKNLKIIEAAYKWKKPKNQSKPKISSVFSILISNAMLLFCKF</sequence>
<evidence type="ECO:0000256" key="4">
    <source>
        <dbReference type="ARBA" id="ARBA00022737"/>
    </source>
</evidence>
<dbReference type="EMBL" id="HG739096">
    <property type="protein sequence ID" value="CDP04132.1"/>
    <property type="molecule type" value="Genomic_DNA"/>
</dbReference>
<dbReference type="InterPro" id="IPR045075">
    <property type="entry name" value="Syf1-like"/>
</dbReference>
<dbReference type="GO" id="GO:0000245">
    <property type="term" value="P:spliceosomal complex assembly"/>
    <property type="evidence" value="ECO:0007669"/>
    <property type="project" value="TreeGrafter"/>
</dbReference>
<dbReference type="GO" id="GO:0071011">
    <property type="term" value="C:precatalytic spliceosome"/>
    <property type="evidence" value="ECO:0007669"/>
    <property type="project" value="TreeGrafter"/>
</dbReference>
<dbReference type="GO" id="GO:0000974">
    <property type="term" value="C:Prp19 complex"/>
    <property type="evidence" value="ECO:0007669"/>
    <property type="project" value="TreeGrafter"/>
</dbReference>